<sequence>MARSRRKRLPVLPMLGILVLGALVTFAGGELLQMARSDTGQVRMARTLGIADGPRLTAVIGRQVRHALDESGMPAESLVVSVVEDGPAAVRWRVGLRSDASLLQLNYAITRTLEQAGASVLSGREGVTSRGATYVTLLAGIPGRPTHELVLARPPREEEPEERPNARLALVLYGFGDETVLAESLMVLPAPFAVAIVPGARGSAAMFGAAHHASREVVLQLPLEPVNYPQVNPGPGTLLVTMRPARVQSGVRHYIDQARPVAAVANHMGSLATQDMTLMTAVYDELRDRRLPFLHVMPAAGAVCRSLASEMGVVYDEPDETLDYEPRAADTRALDKRWKQVLEEARRRGRMMVWVRATPTTARWLRRASLPKQLEGVDLVPLTSVLRKPSPA</sequence>
<dbReference type="Gene3D" id="3.20.20.370">
    <property type="entry name" value="Glycoside hydrolase/deacetylase"/>
    <property type="match status" value="1"/>
</dbReference>
<gene>
    <name evidence="1" type="ORF">HOP12_03880</name>
</gene>
<dbReference type="InterPro" id="IPR011330">
    <property type="entry name" value="Glyco_hydro/deAcase_b/a-brl"/>
</dbReference>
<evidence type="ECO:0000313" key="1">
    <source>
        <dbReference type="EMBL" id="NOT33291.1"/>
    </source>
</evidence>
<dbReference type="SUPFAM" id="SSF88713">
    <property type="entry name" value="Glycoside hydrolase/deacetylase"/>
    <property type="match status" value="1"/>
</dbReference>
<accession>A0A849SFP6</accession>
<dbReference type="PANTHER" id="PTHR30105">
    <property type="entry name" value="UNCHARACTERIZED YIBQ-RELATED"/>
    <property type="match status" value="1"/>
</dbReference>
<name>A0A849SFP6_UNCEI</name>
<dbReference type="EMBL" id="JABFRW010000040">
    <property type="protein sequence ID" value="NOT33291.1"/>
    <property type="molecule type" value="Genomic_DNA"/>
</dbReference>
<dbReference type="CDD" id="cd10936">
    <property type="entry name" value="CE4_DAC2"/>
    <property type="match status" value="1"/>
</dbReference>
<protein>
    <submittedName>
        <fullName evidence="1">Divergent polysaccharide deacetylase family protein</fullName>
    </submittedName>
</protein>
<dbReference type="InterPro" id="IPR006837">
    <property type="entry name" value="Divergent_DAC"/>
</dbReference>
<reference evidence="1 2" key="1">
    <citation type="submission" date="2020-04" db="EMBL/GenBank/DDBJ databases">
        <title>Metagenomic profiling of ammonia- and methane-oxidizing microorganisms in a Dutch drinking water treatment plant.</title>
        <authorList>
            <person name="Poghosyan L."/>
            <person name="Leucker S."/>
        </authorList>
    </citation>
    <scope>NUCLEOTIDE SEQUENCE [LARGE SCALE GENOMIC DNA]</scope>
    <source>
        <strain evidence="1">S-RSF-IL-03</strain>
    </source>
</reference>
<dbReference type="GO" id="GO:0005975">
    <property type="term" value="P:carbohydrate metabolic process"/>
    <property type="evidence" value="ECO:0007669"/>
    <property type="project" value="InterPro"/>
</dbReference>
<comment type="caution">
    <text evidence="1">The sequence shown here is derived from an EMBL/GenBank/DDBJ whole genome shotgun (WGS) entry which is preliminary data.</text>
</comment>
<proteinExistence type="predicted"/>
<evidence type="ECO:0000313" key="2">
    <source>
        <dbReference type="Proteomes" id="UP000580839"/>
    </source>
</evidence>
<dbReference type="Pfam" id="PF04748">
    <property type="entry name" value="Polysacc_deac_2"/>
    <property type="match status" value="1"/>
</dbReference>
<dbReference type="Proteomes" id="UP000580839">
    <property type="component" value="Unassembled WGS sequence"/>
</dbReference>
<dbReference type="AlphaFoldDB" id="A0A849SFP6"/>
<dbReference type="PANTHER" id="PTHR30105:SF2">
    <property type="entry name" value="DIVERGENT POLYSACCHARIDE DEACETYLASE SUPERFAMILY"/>
    <property type="match status" value="1"/>
</dbReference>
<organism evidence="1 2">
    <name type="scientific">Eiseniibacteriota bacterium</name>
    <dbReference type="NCBI Taxonomy" id="2212470"/>
    <lineage>
        <taxon>Bacteria</taxon>
        <taxon>Candidatus Eiseniibacteriota</taxon>
    </lineage>
</organism>